<keyword evidence="1" id="KW-1133">Transmembrane helix</keyword>
<proteinExistence type="predicted"/>
<dbReference type="Proteomes" id="UP000009375">
    <property type="component" value="Unassembled WGS sequence"/>
</dbReference>
<reference evidence="2 3" key="1">
    <citation type="journal article" date="2010" name="Proc. Natl. Acad. Sci. U.S.A.">
        <title>Enigmatic, ultrasmall, uncultivated Archaea.</title>
        <authorList>
            <person name="Baker B.J."/>
            <person name="Comolli L.R."/>
            <person name="Dick G.J."/>
            <person name="Hauser L.J."/>
            <person name="Hyatt D."/>
            <person name="Dill B.D."/>
            <person name="Land M.L."/>
            <person name="Verberkmoes N.C."/>
            <person name="Hettich R.L."/>
            <person name="Banfield J.F."/>
        </authorList>
    </citation>
    <scope>NUCLEOTIDE SEQUENCE [LARGE SCALE GENOMIC DNA]</scope>
</reference>
<protein>
    <submittedName>
        <fullName evidence="2">Uncharacterized protein</fullName>
    </submittedName>
</protein>
<gene>
    <name evidence="2" type="ORF">BJBARM4_0890</name>
</gene>
<feature type="transmembrane region" description="Helical" evidence="1">
    <location>
        <begin position="95"/>
        <end position="117"/>
    </location>
</feature>
<organism evidence="2 3">
    <name type="scientific">Candidatus Parvarchaeum acidiphilum ARMAN-4</name>
    <dbReference type="NCBI Taxonomy" id="662760"/>
    <lineage>
        <taxon>Archaea</taxon>
        <taxon>Candidatus Parvarchaeota</taxon>
        <taxon>Candidatus Parvarchaeum</taxon>
    </lineage>
</organism>
<dbReference type="EMBL" id="GG730075">
    <property type="protein sequence ID" value="EEZ92528.1"/>
    <property type="molecule type" value="Genomic_DNA"/>
</dbReference>
<sequence length="449" mass="49132">MEKPSSNTARILLSILGVIFLIIGGIAFFIGLLLFLGIDVIGPLLPKSISTVLLPSNIGFISAVSMVFGVSALITSRLFHTSSKWLKKGEKKGGILAILLSVASLVILFVGVVSLNFTITGDILYLIILIYAAIIISVLLSWKDMNGGLEEVLPGLGSFIAAGFVIFLLIMILFSIFPTQSNSLSTVGSQSLFSIFTGSLGQSSFQSAAINYTYPNSLVNINLNGLFSSIRSLLSETNYSNISSSNVTNSLGNTNLNLLLPNSFIVSAIGNSPNFLPNIGKFNITQYLKQNSSSTARNYLEKYFPELDQLYLIITGKQTTNSSNNISILGLTPSKFEIYLKSMNISGLNSSFPINATKYIYSSNSNKELDRYLPSQMFFINMSNHVGLQFIYNASRIFNITKIPFYSASMALYVQNSTTCFEFGVDFSKNTEKNFNLSSYFIEKTLKCS</sequence>
<keyword evidence="1" id="KW-0472">Membrane</keyword>
<evidence type="ECO:0000256" key="1">
    <source>
        <dbReference type="SAM" id="Phobius"/>
    </source>
</evidence>
<keyword evidence="1" id="KW-0812">Transmembrane</keyword>
<feature type="transmembrane region" description="Helical" evidence="1">
    <location>
        <begin position="12"/>
        <end position="38"/>
    </location>
</feature>
<accession>D2EGJ1</accession>
<dbReference type="AlphaFoldDB" id="D2EGJ1"/>
<evidence type="ECO:0000313" key="2">
    <source>
        <dbReference type="EMBL" id="EEZ92528.1"/>
    </source>
</evidence>
<evidence type="ECO:0000313" key="3">
    <source>
        <dbReference type="Proteomes" id="UP000009375"/>
    </source>
</evidence>
<feature type="transmembrane region" description="Helical" evidence="1">
    <location>
        <begin position="123"/>
        <end position="140"/>
    </location>
</feature>
<feature type="transmembrane region" description="Helical" evidence="1">
    <location>
        <begin position="152"/>
        <end position="177"/>
    </location>
</feature>
<feature type="transmembrane region" description="Helical" evidence="1">
    <location>
        <begin position="58"/>
        <end position="75"/>
    </location>
</feature>
<name>D2EGJ1_PARA4</name>